<evidence type="ECO:0000256" key="3">
    <source>
        <dbReference type="ARBA" id="ARBA00018363"/>
    </source>
</evidence>
<evidence type="ECO:0000256" key="8">
    <source>
        <dbReference type="SAM" id="MobiDB-lite"/>
    </source>
</evidence>
<dbReference type="PANTHER" id="PTHR28124:SF1">
    <property type="entry name" value="DNA REPLICATION REGULATOR SLD2"/>
    <property type="match status" value="1"/>
</dbReference>
<dbReference type="InterPro" id="IPR040203">
    <property type="entry name" value="Sld2"/>
</dbReference>
<organism evidence="9 10">
    <name type="scientific">Maudiozyma exigua</name>
    <name type="common">Yeast</name>
    <name type="synonym">Kazachstania exigua</name>
    <dbReference type="NCBI Taxonomy" id="34358"/>
    <lineage>
        <taxon>Eukaryota</taxon>
        <taxon>Fungi</taxon>
        <taxon>Dikarya</taxon>
        <taxon>Ascomycota</taxon>
        <taxon>Saccharomycotina</taxon>
        <taxon>Saccharomycetes</taxon>
        <taxon>Saccharomycetales</taxon>
        <taxon>Saccharomycetaceae</taxon>
        <taxon>Maudiozyma</taxon>
    </lineage>
</organism>
<evidence type="ECO:0000256" key="1">
    <source>
        <dbReference type="ARBA" id="ARBA00004123"/>
    </source>
</evidence>
<feature type="region of interest" description="Disordered" evidence="8">
    <location>
        <begin position="346"/>
        <end position="405"/>
    </location>
</feature>
<feature type="compositionally biased region" description="Basic residues" evidence="8">
    <location>
        <begin position="200"/>
        <end position="209"/>
    </location>
</feature>
<comment type="function">
    <text evidence="7">Has a role in the initiation of DNA replication. Required at S-phase checkpoint.</text>
</comment>
<dbReference type="AlphaFoldDB" id="A0A9P7B9M2"/>
<comment type="subcellular location">
    <subcellularLocation>
        <location evidence="1 7">Nucleus</location>
    </subcellularLocation>
</comment>
<keyword evidence="5 7" id="KW-0539">Nucleus</keyword>
<evidence type="ECO:0000256" key="2">
    <source>
        <dbReference type="ARBA" id="ARBA00007276"/>
    </source>
</evidence>
<keyword evidence="6 7" id="KW-0131">Cell cycle</keyword>
<dbReference type="Proteomes" id="UP000750334">
    <property type="component" value="Unassembled WGS sequence"/>
</dbReference>
<accession>A0A9P7B9M2</accession>
<dbReference type="OrthoDB" id="8775810at2759"/>
<protein>
    <recommendedName>
        <fullName evidence="3 7">DNA replication regulator SLD2</fullName>
    </recommendedName>
</protein>
<dbReference type="GO" id="GO:0000727">
    <property type="term" value="P:double-strand break repair via break-induced replication"/>
    <property type="evidence" value="ECO:0007669"/>
    <property type="project" value="TreeGrafter"/>
</dbReference>
<evidence type="ECO:0000313" key="10">
    <source>
        <dbReference type="Proteomes" id="UP000750334"/>
    </source>
</evidence>
<evidence type="ECO:0000256" key="5">
    <source>
        <dbReference type="ARBA" id="ARBA00023242"/>
    </source>
</evidence>
<dbReference type="GO" id="GO:0003688">
    <property type="term" value="F:DNA replication origin binding"/>
    <property type="evidence" value="ECO:0007669"/>
    <property type="project" value="TreeGrafter"/>
</dbReference>
<comment type="caution">
    <text evidence="9">The sequence shown here is derived from an EMBL/GenBank/DDBJ whole genome shotgun (WGS) entry which is preliminary data.</text>
</comment>
<keyword evidence="4 7" id="KW-0235">DNA replication</keyword>
<feature type="compositionally biased region" description="Basic residues" evidence="8">
    <location>
        <begin position="386"/>
        <end position="405"/>
    </location>
</feature>
<dbReference type="Pfam" id="PF11719">
    <property type="entry name" value="Drc1-Sld2"/>
    <property type="match status" value="1"/>
</dbReference>
<evidence type="ECO:0000313" key="9">
    <source>
        <dbReference type="EMBL" id="KAG0665789.1"/>
    </source>
</evidence>
<dbReference type="GO" id="GO:0003697">
    <property type="term" value="F:single-stranded DNA binding"/>
    <property type="evidence" value="ECO:0007669"/>
    <property type="project" value="TreeGrafter"/>
</dbReference>
<dbReference type="EMBL" id="PUHR01000109">
    <property type="protein sequence ID" value="KAG0665789.1"/>
    <property type="molecule type" value="Genomic_DNA"/>
</dbReference>
<evidence type="ECO:0000256" key="4">
    <source>
        <dbReference type="ARBA" id="ARBA00022705"/>
    </source>
</evidence>
<dbReference type="InterPro" id="IPR021110">
    <property type="entry name" value="DNA_rep_checkpnt_protein"/>
</dbReference>
<feature type="compositionally biased region" description="Basic residues" evidence="8">
    <location>
        <begin position="367"/>
        <end position="378"/>
    </location>
</feature>
<dbReference type="GO" id="GO:0006270">
    <property type="term" value="P:DNA replication initiation"/>
    <property type="evidence" value="ECO:0007669"/>
    <property type="project" value="UniProtKB-UniRule"/>
</dbReference>
<gene>
    <name evidence="9" type="primary">SLD2</name>
    <name evidence="9" type="ORF">C6P45_000329</name>
</gene>
<evidence type="ECO:0000256" key="7">
    <source>
        <dbReference type="RuleBase" id="RU367067"/>
    </source>
</evidence>
<name>A0A9P7B9M2_MAUEX</name>
<reference evidence="9 10" key="1">
    <citation type="submission" date="2020-11" db="EMBL/GenBank/DDBJ databases">
        <title>Kefir isolates.</title>
        <authorList>
            <person name="Marcisauskas S."/>
            <person name="Kim Y."/>
            <person name="Blasche S."/>
        </authorList>
    </citation>
    <scope>NUCLEOTIDE SEQUENCE [LARGE SCALE GENOMIC DNA]</scope>
    <source>
        <strain evidence="9 10">OG2</strain>
    </source>
</reference>
<dbReference type="GO" id="GO:1902977">
    <property type="term" value="P:mitotic DNA replication preinitiation complex assembly"/>
    <property type="evidence" value="ECO:0007669"/>
    <property type="project" value="TreeGrafter"/>
</dbReference>
<keyword evidence="10" id="KW-1185">Reference proteome</keyword>
<evidence type="ECO:0000256" key="6">
    <source>
        <dbReference type="ARBA" id="ARBA00023306"/>
    </source>
</evidence>
<feature type="region of interest" description="Disordered" evidence="8">
    <location>
        <begin position="200"/>
        <end position="227"/>
    </location>
</feature>
<comment type="similarity">
    <text evidence="2 7">Belongs to the SLD2 family.</text>
</comment>
<dbReference type="Gene3D" id="1.10.10.1460">
    <property type="match status" value="1"/>
</dbReference>
<proteinExistence type="inferred from homology"/>
<dbReference type="FunFam" id="1.10.10.1460:FF:000001">
    <property type="entry name" value="DNA replication regulator Sld2"/>
    <property type="match status" value="1"/>
</dbReference>
<dbReference type="PANTHER" id="PTHR28124">
    <property type="entry name" value="DNA REPLICATION REGULATOR SLD2"/>
    <property type="match status" value="1"/>
</dbReference>
<dbReference type="CDD" id="cd22289">
    <property type="entry name" value="RecQL4_SLD2_NTD"/>
    <property type="match status" value="1"/>
</dbReference>
<sequence length="405" mass="46795">MESSLASLRKELKDWEHDFINIQNRSPTKGDIKANPLIQYKYKQYSKLKRIQSKKAPADKSHRVKSAHNVANVIRSPDVKKSTESNNALIEIGPTPQIYGKSISIFELNLSPVKKKLQIPQDIESEDETDLTKAGENDINDDGFDFRDDSPFMDFVPHLQPSGKAIMIPEVSRLEVKSIAESRYGPKSPLKFPADLSVKIRPHTPRSKPKMGITMEEDGSDSFVNTPPPLWKRSIGKSLRDLENEYIETSKNFVPMDEVTLKAISNDDNAETKDDNAETKDEIRDVDETVFTKGKKRKVRIRRFEDKTDKDNESRMNGVKINLHKQMHKLKKKQLRKIMKDLNMEDNTVLSESSSEEEEANVDMNTSKKKKQPRKKKYNLVSNNFRRLKLPTRKRNAFTKRFHRR</sequence>
<dbReference type="GO" id="GO:0031261">
    <property type="term" value="C:DNA replication preinitiation complex"/>
    <property type="evidence" value="ECO:0007669"/>
    <property type="project" value="TreeGrafter"/>
</dbReference>